<evidence type="ECO:0008006" key="4">
    <source>
        <dbReference type="Google" id="ProtNLM"/>
    </source>
</evidence>
<reference evidence="2" key="1">
    <citation type="submission" date="2023-05" db="EMBL/GenBank/DDBJ databases">
        <authorList>
            <person name="Stuckert A."/>
        </authorList>
    </citation>
    <scope>NUCLEOTIDE SEQUENCE</scope>
</reference>
<feature type="chain" id="PRO_5046648949" description="Secreted protein" evidence="1">
    <location>
        <begin position="28"/>
        <end position="100"/>
    </location>
</feature>
<accession>A0ABN9DJS9</accession>
<feature type="non-terminal residue" evidence="2">
    <location>
        <position position="1"/>
    </location>
</feature>
<feature type="signal peptide" evidence="1">
    <location>
        <begin position="1"/>
        <end position="27"/>
    </location>
</feature>
<keyword evidence="3" id="KW-1185">Reference proteome</keyword>
<evidence type="ECO:0000313" key="3">
    <source>
        <dbReference type="Proteomes" id="UP001162483"/>
    </source>
</evidence>
<dbReference type="Proteomes" id="UP001162483">
    <property type="component" value="Unassembled WGS sequence"/>
</dbReference>
<protein>
    <recommendedName>
        <fullName evidence="4">Secreted protein</fullName>
    </recommendedName>
</protein>
<sequence length="100" mass="10814">CFPSAVPLLSSAFLAAILSAFLAAISSASWQQSHQLHLAAALVTEGRFHTWMSPDSQLTGPLIHHAPNNGFPLSFLFSPALCAKKKKNPPLHEYTNIYAV</sequence>
<name>A0ABN9DJS9_9NEOB</name>
<evidence type="ECO:0000313" key="2">
    <source>
        <dbReference type="EMBL" id="CAI9571668.1"/>
    </source>
</evidence>
<keyword evidence="1" id="KW-0732">Signal</keyword>
<proteinExistence type="predicted"/>
<evidence type="ECO:0000256" key="1">
    <source>
        <dbReference type="SAM" id="SignalP"/>
    </source>
</evidence>
<dbReference type="EMBL" id="CATNWA010014424">
    <property type="protein sequence ID" value="CAI9571668.1"/>
    <property type="molecule type" value="Genomic_DNA"/>
</dbReference>
<comment type="caution">
    <text evidence="2">The sequence shown here is derived from an EMBL/GenBank/DDBJ whole genome shotgun (WGS) entry which is preliminary data.</text>
</comment>
<organism evidence="2 3">
    <name type="scientific">Staurois parvus</name>
    <dbReference type="NCBI Taxonomy" id="386267"/>
    <lineage>
        <taxon>Eukaryota</taxon>
        <taxon>Metazoa</taxon>
        <taxon>Chordata</taxon>
        <taxon>Craniata</taxon>
        <taxon>Vertebrata</taxon>
        <taxon>Euteleostomi</taxon>
        <taxon>Amphibia</taxon>
        <taxon>Batrachia</taxon>
        <taxon>Anura</taxon>
        <taxon>Neobatrachia</taxon>
        <taxon>Ranoidea</taxon>
        <taxon>Ranidae</taxon>
        <taxon>Staurois</taxon>
    </lineage>
</organism>
<gene>
    <name evidence="2" type="ORF">SPARVUS_LOCUS7279942</name>
</gene>